<dbReference type="PANTHER" id="PTHR36572">
    <property type="entry name" value="DNA DAMAGE-INDUCIBLE PROTEIN I-RELATED"/>
    <property type="match status" value="1"/>
</dbReference>
<protein>
    <submittedName>
        <fullName evidence="1">DNA-damage-inducible protein I</fullName>
    </submittedName>
</protein>
<proteinExistence type="predicted"/>
<dbReference type="RefSeq" id="WP_092874137.1">
    <property type="nucleotide sequence ID" value="NZ_FOVC01000001.1"/>
</dbReference>
<sequence length="81" mass="9064">MRIEITVAKISPLPIGAMEALSAELSRRIKASFPDSTNSISLRYASSNNLTVMGADKQTRDKINEILQETWESADDWFFAD</sequence>
<dbReference type="EMBL" id="FOVC01000001">
    <property type="protein sequence ID" value="SFM91558.1"/>
    <property type="molecule type" value="Genomic_DNA"/>
</dbReference>
<dbReference type="GO" id="GO:0009432">
    <property type="term" value="P:SOS response"/>
    <property type="evidence" value="ECO:0007669"/>
    <property type="project" value="TreeGrafter"/>
</dbReference>
<reference evidence="2" key="1">
    <citation type="submission" date="2016-10" db="EMBL/GenBank/DDBJ databases">
        <authorList>
            <person name="Varghese N."/>
            <person name="Submissions S."/>
        </authorList>
    </citation>
    <scope>NUCLEOTIDE SEQUENCE [LARGE SCALE GENOMIC DNA]</scope>
    <source>
        <strain evidence="2">N6PO6</strain>
    </source>
</reference>
<keyword evidence="2" id="KW-1185">Reference proteome</keyword>
<dbReference type="InterPro" id="IPR036687">
    <property type="entry name" value="DinI-like_sf"/>
</dbReference>
<dbReference type="Proteomes" id="UP000242222">
    <property type="component" value="Unassembled WGS sequence"/>
</dbReference>
<evidence type="ECO:0000313" key="1">
    <source>
        <dbReference type="EMBL" id="SFM91558.1"/>
    </source>
</evidence>
<dbReference type="InterPro" id="IPR010391">
    <property type="entry name" value="DNA_damage-inducible_DinI-like"/>
</dbReference>
<dbReference type="AlphaFoldDB" id="A0A1I4URL7"/>
<dbReference type="NCBIfam" id="NF007893">
    <property type="entry name" value="PRK10597.1"/>
    <property type="match status" value="1"/>
</dbReference>
<name>A0A1I4URL7_9GAMM</name>
<organism evidence="1 2">
    <name type="scientific">Izhakiella capsodis</name>
    <dbReference type="NCBI Taxonomy" id="1367852"/>
    <lineage>
        <taxon>Bacteria</taxon>
        <taxon>Pseudomonadati</taxon>
        <taxon>Pseudomonadota</taxon>
        <taxon>Gammaproteobacteria</taxon>
        <taxon>Enterobacterales</taxon>
        <taxon>Erwiniaceae</taxon>
        <taxon>Izhakiella</taxon>
    </lineage>
</organism>
<accession>A0A1I4URL7</accession>
<dbReference type="Gene3D" id="3.30.910.10">
    <property type="entry name" value="DinI-like"/>
    <property type="match status" value="1"/>
</dbReference>
<evidence type="ECO:0000313" key="2">
    <source>
        <dbReference type="Proteomes" id="UP000242222"/>
    </source>
</evidence>
<dbReference type="PANTHER" id="PTHR36572:SF2">
    <property type="entry name" value="DNA DAMAGE-INDUCIBLE PROTEIN I"/>
    <property type="match status" value="1"/>
</dbReference>
<gene>
    <name evidence="1" type="ORF">SAMN05216516_101291</name>
</gene>
<dbReference type="Pfam" id="PF06183">
    <property type="entry name" value="DinI"/>
    <property type="match status" value="1"/>
</dbReference>
<dbReference type="OrthoDB" id="6590090at2"/>
<dbReference type="SUPFAM" id="SSF54857">
    <property type="entry name" value="DNA damage-inducible protein DinI"/>
    <property type="match status" value="1"/>
</dbReference>
<dbReference type="STRING" id="1367852.SAMN05216516_101291"/>